<name>A0A6L9S9P3_9ACTN</name>
<dbReference type="AlphaFoldDB" id="A0A6L9S9P3"/>
<dbReference type="PROSITE" id="PS51186">
    <property type="entry name" value="GNAT"/>
    <property type="match status" value="1"/>
</dbReference>
<evidence type="ECO:0000313" key="2">
    <source>
        <dbReference type="EMBL" id="NEE00680.1"/>
    </source>
</evidence>
<dbReference type="Proteomes" id="UP000475214">
    <property type="component" value="Unassembled WGS sequence"/>
</dbReference>
<evidence type="ECO:0000313" key="3">
    <source>
        <dbReference type="Proteomes" id="UP000475214"/>
    </source>
</evidence>
<accession>A0A6L9S9P3</accession>
<organism evidence="2 3">
    <name type="scientific">Phytoactinopolyspora halotolerans</name>
    <dbReference type="NCBI Taxonomy" id="1981512"/>
    <lineage>
        <taxon>Bacteria</taxon>
        <taxon>Bacillati</taxon>
        <taxon>Actinomycetota</taxon>
        <taxon>Actinomycetes</taxon>
        <taxon>Jiangellales</taxon>
        <taxon>Jiangellaceae</taxon>
        <taxon>Phytoactinopolyspora</taxon>
    </lineage>
</organism>
<dbReference type="GO" id="GO:0016747">
    <property type="term" value="F:acyltransferase activity, transferring groups other than amino-acyl groups"/>
    <property type="evidence" value="ECO:0007669"/>
    <property type="project" value="InterPro"/>
</dbReference>
<comment type="caution">
    <text evidence="2">The sequence shown here is derived from an EMBL/GenBank/DDBJ whole genome shotgun (WGS) entry which is preliminary data.</text>
</comment>
<keyword evidence="3" id="KW-1185">Reference proteome</keyword>
<reference evidence="2 3" key="1">
    <citation type="submission" date="2020-02" db="EMBL/GenBank/DDBJ databases">
        <authorList>
            <person name="Li X.-J."/>
            <person name="Han X.-M."/>
        </authorList>
    </citation>
    <scope>NUCLEOTIDE SEQUENCE [LARGE SCALE GENOMIC DNA]</scope>
    <source>
        <strain evidence="2 3">CCTCC AB 2017055</strain>
    </source>
</reference>
<protein>
    <submittedName>
        <fullName evidence="2">GNAT family N-acetyltransferase</fullName>
    </submittedName>
</protein>
<dbReference type="InterPro" id="IPR000182">
    <property type="entry name" value="GNAT_dom"/>
</dbReference>
<dbReference type="Pfam" id="PF00583">
    <property type="entry name" value="Acetyltransf_1"/>
    <property type="match status" value="1"/>
</dbReference>
<evidence type="ECO:0000259" key="1">
    <source>
        <dbReference type="PROSITE" id="PS51186"/>
    </source>
</evidence>
<feature type="domain" description="N-acetyltransferase" evidence="1">
    <location>
        <begin position="11"/>
        <end position="197"/>
    </location>
</feature>
<proteinExistence type="predicted"/>
<dbReference type="EMBL" id="JAAGOA010000006">
    <property type="protein sequence ID" value="NEE00680.1"/>
    <property type="molecule type" value="Genomic_DNA"/>
</dbReference>
<dbReference type="RefSeq" id="WP_163736792.1">
    <property type="nucleotide sequence ID" value="NZ_JAAGOA010000006.1"/>
</dbReference>
<sequence length="197" mass="21610">MQPAATRTVNLTVRPLTSDTWDDFETVMGANGGARGCWCMHWRLSIEEWMEGKGDGNKAAMRNLAARETPPGVVAYLDDEPIAWCGFGDRSEFPRMQRSSLLKPIDDEPVISVTCLFVKKGHRGEGLSSELIVAVCDYLAETAEAPTVEAYPVEPAAGRRAGADNAMTGIASAFRAAGFTEIARPRRDRPVMRYSLR</sequence>
<keyword evidence="2" id="KW-0808">Transferase</keyword>
<dbReference type="SUPFAM" id="SSF55729">
    <property type="entry name" value="Acyl-CoA N-acyltransferases (Nat)"/>
    <property type="match status" value="1"/>
</dbReference>
<dbReference type="InterPro" id="IPR016181">
    <property type="entry name" value="Acyl_CoA_acyltransferase"/>
</dbReference>
<dbReference type="CDD" id="cd04301">
    <property type="entry name" value="NAT_SF"/>
    <property type="match status" value="1"/>
</dbReference>
<dbReference type="Gene3D" id="3.40.630.30">
    <property type="match status" value="1"/>
</dbReference>
<gene>
    <name evidence="2" type="ORF">G1H10_10920</name>
</gene>